<evidence type="ECO:0000313" key="17">
    <source>
        <dbReference type="EMBL" id="KAB5593434.1"/>
    </source>
</evidence>
<dbReference type="SMART" id="SM00066">
    <property type="entry name" value="GAL4"/>
    <property type="match status" value="1"/>
</dbReference>
<comment type="cofactor">
    <cofactor evidence="2">
        <name>Mg(2+)</name>
        <dbReference type="ChEBI" id="CHEBI:18420"/>
    </cofactor>
</comment>
<keyword evidence="18" id="KW-1185">Reference proteome</keyword>
<dbReference type="InterPro" id="IPR021858">
    <property type="entry name" value="Fun_TF"/>
</dbReference>
<evidence type="ECO:0000256" key="3">
    <source>
        <dbReference type="ARBA" id="ARBA00004865"/>
    </source>
</evidence>
<dbReference type="EC" id="5.4.2.3" evidence="5"/>
<dbReference type="GO" id="GO:0071555">
    <property type="term" value="P:cell wall organization"/>
    <property type="evidence" value="ECO:0007669"/>
    <property type="project" value="UniProtKB-KW"/>
</dbReference>
<dbReference type="EMBL" id="SSOP01000038">
    <property type="protein sequence ID" value="KAB5593434.1"/>
    <property type="molecule type" value="Genomic_DNA"/>
</dbReference>
<dbReference type="InterPro" id="IPR005843">
    <property type="entry name" value="A-D-PHexomutase_C"/>
</dbReference>
<dbReference type="UniPathway" id="UPA00113">
    <property type="reaction ID" value="UER00530"/>
</dbReference>
<comment type="pathway">
    <text evidence="3">Nucleotide-sugar biosynthesis; UDP-N-acetyl-alpha-D-glucosamine biosynthesis; N-acetyl-alpha-D-glucosamine 1-phosphate from alpha-D-glucosamine 6-phosphate (route I): step 2/2.</text>
</comment>
<dbReference type="InterPro" id="IPR001138">
    <property type="entry name" value="Zn2Cys6_DnaBD"/>
</dbReference>
<dbReference type="InterPro" id="IPR016066">
    <property type="entry name" value="A-D-PHexomutase_CS"/>
</dbReference>
<keyword evidence="11" id="KW-0961">Cell wall biogenesis/degradation</keyword>
<comment type="caution">
    <text evidence="17">The sequence shown here is derived from an EMBL/GenBank/DDBJ whole genome shotgun (WGS) entry which is preliminary data.</text>
</comment>
<dbReference type="GO" id="GO:0008270">
    <property type="term" value="F:zinc ion binding"/>
    <property type="evidence" value="ECO:0007669"/>
    <property type="project" value="InterPro"/>
</dbReference>
<name>A0A5N5QP15_9AGAM</name>
<dbReference type="Gene3D" id="3.40.120.10">
    <property type="entry name" value="Alpha-D-Glucose-1,6-Bisphosphate, subunit A, domain 3"/>
    <property type="match status" value="2"/>
</dbReference>
<dbReference type="InterPro" id="IPR049022">
    <property type="entry name" value="AMG1_III"/>
</dbReference>
<dbReference type="Gene3D" id="3.30.310.50">
    <property type="entry name" value="Alpha-D-phosphohexomutase, C-terminal domain"/>
    <property type="match status" value="1"/>
</dbReference>
<dbReference type="FunFam" id="3.30.310.50:FF:000003">
    <property type="entry name" value="Phosphoacetylglucosamine mutase"/>
    <property type="match status" value="1"/>
</dbReference>
<dbReference type="Pfam" id="PF11951">
    <property type="entry name" value="Fungal_trans_2"/>
    <property type="match status" value="1"/>
</dbReference>
<evidence type="ECO:0000256" key="1">
    <source>
        <dbReference type="ARBA" id="ARBA00000558"/>
    </source>
</evidence>
<dbReference type="CDD" id="cd00067">
    <property type="entry name" value="GAL4"/>
    <property type="match status" value="1"/>
</dbReference>
<dbReference type="AlphaFoldDB" id="A0A5N5QP15"/>
<evidence type="ECO:0000256" key="7">
    <source>
        <dbReference type="ARBA" id="ARBA00022723"/>
    </source>
</evidence>
<comment type="similarity">
    <text evidence="4">Belongs to the phosphohexose mutase family.</text>
</comment>
<organism evidence="17 18">
    <name type="scientific">Ceratobasidium theobromae</name>
    <dbReference type="NCBI Taxonomy" id="1582974"/>
    <lineage>
        <taxon>Eukaryota</taxon>
        <taxon>Fungi</taxon>
        <taxon>Dikarya</taxon>
        <taxon>Basidiomycota</taxon>
        <taxon>Agaricomycotina</taxon>
        <taxon>Agaricomycetes</taxon>
        <taxon>Cantharellales</taxon>
        <taxon>Ceratobasidiaceae</taxon>
        <taxon>Ceratobasidium</taxon>
    </lineage>
</organism>
<feature type="compositionally biased region" description="Low complexity" evidence="15">
    <location>
        <begin position="173"/>
        <end position="184"/>
    </location>
</feature>
<keyword evidence="6" id="KW-0597">Phosphoprotein</keyword>
<evidence type="ECO:0000256" key="4">
    <source>
        <dbReference type="ARBA" id="ARBA00010231"/>
    </source>
</evidence>
<proteinExistence type="inferred from homology"/>
<dbReference type="InterPro" id="IPR049023">
    <property type="entry name" value="AMG1_II"/>
</dbReference>
<accession>A0A5N5QP15</accession>
<evidence type="ECO:0000259" key="16">
    <source>
        <dbReference type="PROSITE" id="PS50048"/>
    </source>
</evidence>
<evidence type="ECO:0000256" key="12">
    <source>
        <dbReference type="ARBA" id="ARBA00031926"/>
    </source>
</evidence>
<dbReference type="InterPro" id="IPR036900">
    <property type="entry name" value="A-D-PHexomutase_C_sf"/>
</dbReference>
<dbReference type="SUPFAM" id="SSF57701">
    <property type="entry name" value="Zn2/Cys6 DNA-binding domain"/>
    <property type="match status" value="1"/>
</dbReference>
<feature type="compositionally biased region" description="Polar residues" evidence="15">
    <location>
        <begin position="204"/>
        <end position="233"/>
    </location>
</feature>
<keyword evidence="10" id="KW-0119">Carbohydrate metabolism</keyword>
<dbReference type="Proteomes" id="UP000383932">
    <property type="component" value="Unassembled WGS sequence"/>
</dbReference>
<feature type="region of interest" description="Disordered" evidence="15">
    <location>
        <begin position="170"/>
        <end position="247"/>
    </location>
</feature>
<feature type="domain" description="Zn(2)-C6 fungal-type" evidence="16">
    <location>
        <begin position="11"/>
        <end position="39"/>
    </location>
</feature>
<evidence type="ECO:0000256" key="15">
    <source>
        <dbReference type="SAM" id="MobiDB-lite"/>
    </source>
</evidence>
<dbReference type="Pfam" id="PF00172">
    <property type="entry name" value="Zn_clus"/>
    <property type="match status" value="1"/>
</dbReference>
<dbReference type="PROSITE" id="PS50048">
    <property type="entry name" value="ZN2_CY6_FUNGAL_2"/>
    <property type="match status" value="1"/>
</dbReference>
<dbReference type="SUPFAM" id="SSF55957">
    <property type="entry name" value="Phosphoglucomutase, C-terminal domain"/>
    <property type="match status" value="1"/>
</dbReference>
<dbReference type="FunFam" id="3.40.120.10:FF:000013">
    <property type="entry name" value="Phosphoacetylglucosamine mutase"/>
    <property type="match status" value="1"/>
</dbReference>
<dbReference type="GO" id="GO:0000981">
    <property type="term" value="F:DNA-binding transcription factor activity, RNA polymerase II-specific"/>
    <property type="evidence" value="ECO:0007669"/>
    <property type="project" value="InterPro"/>
</dbReference>
<evidence type="ECO:0000256" key="9">
    <source>
        <dbReference type="ARBA" id="ARBA00023235"/>
    </source>
</evidence>
<dbReference type="Pfam" id="PF00408">
    <property type="entry name" value="PGM_PMM_IV"/>
    <property type="match status" value="1"/>
</dbReference>
<keyword evidence="9" id="KW-0413">Isomerase</keyword>
<dbReference type="Pfam" id="PF21405">
    <property type="entry name" value="AMG1_II"/>
    <property type="match status" value="1"/>
</dbReference>
<reference evidence="17 18" key="1">
    <citation type="journal article" date="2019" name="Fungal Biol. Biotechnol.">
        <title>Draft genome sequence of fastidious pathogen Ceratobasidium theobromae, which causes vascular-streak dieback in Theobroma cacao.</title>
        <authorList>
            <person name="Ali S.S."/>
            <person name="Asman A."/>
            <person name="Shao J."/>
            <person name="Firmansyah A.P."/>
            <person name="Susilo A.W."/>
            <person name="Rosmana A."/>
            <person name="McMahon P."/>
            <person name="Junaid M."/>
            <person name="Guest D."/>
            <person name="Kheng T.Y."/>
            <person name="Meinhardt L.W."/>
            <person name="Bailey B.A."/>
        </authorList>
    </citation>
    <scope>NUCLEOTIDE SEQUENCE [LARGE SCALE GENOMIC DNA]</scope>
    <source>
        <strain evidence="17 18">CT2</strain>
    </source>
</reference>
<evidence type="ECO:0000256" key="11">
    <source>
        <dbReference type="ARBA" id="ARBA00023316"/>
    </source>
</evidence>
<dbReference type="GO" id="GO:0000287">
    <property type="term" value="F:magnesium ion binding"/>
    <property type="evidence" value="ECO:0007669"/>
    <property type="project" value="InterPro"/>
</dbReference>
<dbReference type="FunFam" id="3.40.120.10:FF:000023">
    <property type="entry name" value="Phosphoacetylglucosamine mutase"/>
    <property type="match status" value="1"/>
</dbReference>
<keyword evidence="8" id="KW-0460">Magnesium</keyword>
<dbReference type="CDD" id="cd03086">
    <property type="entry name" value="PGM3"/>
    <property type="match status" value="1"/>
</dbReference>
<dbReference type="Pfam" id="PF02878">
    <property type="entry name" value="PGM_PMM_I"/>
    <property type="match status" value="1"/>
</dbReference>
<evidence type="ECO:0000256" key="13">
    <source>
        <dbReference type="ARBA" id="ARBA00032065"/>
    </source>
</evidence>
<dbReference type="InterPro" id="IPR005844">
    <property type="entry name" value="A-D-PHexomutase_a/b/a-I"/>
</dbReference>
<dbReference type="InterPro" id="IPR036864">
    <property type="entry name" value="Zn2-C6_fun-type_DNA-bd_sf"/>
</dbReference>
<sequence>MSTRQSRSKTGCLTCKTRRKKCDEQRPTCERCARAKMECLGYSYLDNPEELAQARAKIAASRVVRPAEQMNTPLGVVAGPSQAPAWKDHSALVRGGSASSSQASTTVPGYDVMRDTPQATQLEVLDFPFLSQPTVSHALDCQTPESADTWWGVASSTGLHAPDLGFATAHENSASTSSGQQSAQLEFHQARHSSNSRPFGEGSISHTNYSIPTNVQLTRRNASENPRISPNSFDEQDSDSTDRSDQENITEIVCGPDLGLRQGNDALPFVLKSYAGWMAQTVFEPKRSAHLLRSYIIERFMASEESRATLTSIANVVRTVGKSSGLTPNQVSHIRMLHRRVQNIIMLFNASEPHIYEQGTQQAMKTLNSALEILPVHLATSSLATSVSLLREVALAFKRAVLEPPGHPINLPSKLIVPNADLRQYSAMDVMTSLGTGCPMSFQYDVSYSNPVLGASGVFDAADALGLQWMYGCPEFFIILLARMHNIRDDASQRVDPQEVCDIEQLIQAWQPRYPLSQDSHLAVARLAVQECWRQTLLIYLYMGICKTSSEDPRVKAAHKNFMKLVKTVQPRRIPDLFLLLPFFVVAVASCQTIDRNKIYGRMRNVRECRLSGTAGGDLVDMMVDVWKRADSENRPAFWSDVKIAFNRVTGFLYIMAELPVSQIAHFSELHPKLERYKFSYGTAGFRTLAETLDSVMFRVGVIAGLRSKRLDGRTIGVMVTASHNPEHDNGVKLIDPRGEMLEAAWEGYATVLANAATTEEFIDSCNHLVTSLKIDMSKPAHVLYARDTRPSGPALVKALQDGITAIGAVGRDEGVQTTPIVHYLVRCINTKGTSEEYGEDTTEGYYTKMANAFKKLMVNKKAPSPLVVDCANGVGYLAIQKFAPYVEDILKFIPINTAIDTEGALNNQSGADYVKTQQRMPPSVAEHLKILQRACSFDGDADRLIYYYVDEQRQFRLLDGDKIAALIAGFFADVVKAAGLASKIEVGIVQTAYANGNSTKYLSSRLPVKCTSTGVKHLHHAAQRFGIGVYFEANGHGTVLFSHQTLELLDSHQPGTPSNATHLNTLRNLRDLINQTVGDALSDLLLCEVVLAHRLYTPVEWDSLYADLPNRLLKVQVRDRSIFTTEDAERRLATPLGLQKMIDDTVRKYESGRSFVRPSGTEDVVRIYAECSNGAQVEELASRVARLVYEHGEIDQFGRPRDTY</sequence>
<evidence type="ECO:0000256" key="8">
    <source>
        <dbReference type="ARBA" id="ARBA00022842"/>
    </source>
</evidence>
<evidence type="ECO:0000256" key="10">
    <source>
        <dbReference type="ARBA" id="ARBA00023277"/>
    </source>
</evidence>
<dbReference type="InterPro" id="IPR016657">
    <property type="entry name" value="PAGM"/>
</dbReference>
<dbReference type="GO" id="GO:0004610">
    <property type="term" value="F:phosphoacetylglucosamine mutase activity"/>
    <property type="evidence" value="ECO:0007669"/>
    <property type="project" value="UniProtKB-EC"/>
</dbReference>
<dbReference type="PROSITE" id="PS00710">
    <property type="entry name" value="PGM_PMM"/>
    <property type="match status" value="1"/>
</dbReference>
<evidence type="ECO:0000256" key="14">
    <source>
        <dbReference type="ARBA" id="ARBA00059527"/>
    </source>
</evidence>
<evidence type="ECO:0000313" key="18">
    <source>
        <dbReference type="Proteomes" id="UP000383932"/>
    </source>
</evidence>
<dbReference type="InterPro" id="IPR016055">
    <property type="entry name" value="A-D-PHexomutase_a/b/a-I/II/III"/>
</dbReference>
<evidence type="ECO:0000256" key="5">
    <source>
        <dbReference type="ARBA" id="ARBA00012731"/>
    </source>
</evidence>
<comment type="catalytic activity">
    <reaction evidence="1">
        <text>N-acetyl-alpha-D-glucosamine 1-phosphate = N-acetyl-D-glucosamine 6-phosphate</text>
        <dbReference type="Rhea" id="RHEA:23804"/>
        <dbReference type="ChEBI" id="CHEBI:57513"/>
        <dbReference type="ChEBI" id="CHEBI:57776"/>
        <dbReference type="EC" id="5.4.2.3"/>
    </reaction>
</comment>
<evidence type="ECO:0000256" key="6">
    <source>
        <dbReference type="ARBA" id="ARBA00022553"/>
    </source>
</evidence>
<comment type="function">
    <text evidence="14">Catalyzes the conversion of GlcNAc-6-P into GlcNAc-1-P during the synthesis of uridine diphosphate/UDP-GlcNAc, which is a biosynthetic precursor of chitin and also supplies the amino sugars for N-linked oligosaccharides of glycoproteins.</text>
</comment>
<dbReference type="GO" id="GO:0005975">
    <property type="term" value="P:carbohydrate metabolic process"/>
    <property type="evidence" value="ECO:0007669"/>
    <property type="project" value="InterPro"/>
</dbReference>
<evidence type="ECO:0000256" key="2">
    <source>
        <dbReference type="ARBA" id="ARBA00001946"/>
    </source>
</evidence>
<keyword evidence="7" id="KW-0479">Metal-binding</keyword>
<dbReference type="PANTHER" id="PTHR45955">
    <property type="entry name" value="PHOSPHOACETYLGLUCOSAMINE MUTASE"/>
    <property type="match status" value="1"/>
</dbReference>
<dbReference type="PROSITE" id="PS00463">
    <property type="entry name" value="ZN2_CY6_FUNGAL_1"/>
    <property type="match status" value="1"/>
</dbReference>
<dbReference type="GO" id="GO:0006048">
    <property type="term" value="P:UDP-N-acetylglucosamine biosynthetic process"/>
    <property type="evidence" value="ECO:0007669"/>
    <property type="project" value="UniProtKB-UniPathway"/>
</dbReference>
<dbReference type="Pfam" id="PF21404">
    <property type="entry name" value="AMG1_III"/>
    <property type="match status" value="1"/>
</dbReference>
<dbReference type="Gene3D" id="4.10.240.10">
    <property type="entry name" value="Zn(2)-C6 fungal-type DNA-binding domain"/>
    <property type="match status" value="1"/>
</dbReference>
<protein>
    <recommendedName>
        <fullName evidence="5">phosphoacetylglucosamine mutase</fullName>
        <ecNumber evidence="5">5.4.2.3</ecNumber>
    </recommendedName>
    <alternativeName>
        <fullName evidence="13">Acetylglucosamine phosphomutase</fullName>
    </alternativeName>
    <alternativeName>
        <fullName evidence="12">N-acetylglucosamine-phosphate mutase</fullName>
    </alternativeName>
</protein>
<dbReference type="OrthoDB" id="1928at2759"/>
<dbReference type="PANTHER" id="PTHR45955:SF1">
    <property type="entry name" value="PHOSPHOACETYLGLUCOSAMINE MUTASE"/>
    <property type="match status" value="1"/>
</dbReference>
<dbReference type="SUPFAM" id="SSF53738">
    <property type="entry name" value="Phosphoglucomutase, first 3 domains"/>
    <property type="match status" value="3"/>
</dbReference>
<gene>
    <name evidence="17" type="ORF">CTheo_3172</name>
</gene>